<dbReference type="SMART" id="SM01383">
    <property type="entry name" value="Ribosomal_L2"/>
    <property type="match status" value="1"/>
</dbReference>
<feature type="compositionally biased region" description="Basic and acidic residues" evidence="8">
    <location>
        <begin position="524"/>
        <end position="534"/>
    </location>
</feature>
<dbReference type="PANTHER" id="PTHR13691:SF72">
    <property type="entry name" value="EXPRESSED PROTEIN"/>
    <property type="match status" value="1"/>
</dbReference>
<dbReference type="EMBL" id="KP728938">
    <property type="protein sequence ID" value="AKA63299.1"/>
    <property type="molecule type" value="Genomic_DNA"/>
</dbReference>
<keyword evidence="5" id="KW-0687">Ribonucleoprotein</keyword>
<dbReference type="Pfam" id="PF03947">
    <property type="entry name" value="Ribosomal_L2_C"/>
    <property type="match status" value="1"/>
</dbReference>
<dbReference type="InterPro" id="IPR022666">
    <property type="entry name" value="Ribosomal_uL2_RNA-bd_dom"/>
</dbReference>
<evidence type="ECO:0000259" key="10">
    <source>
        <dbReference type="SMART" id="SM01383"/>
    </source>
</evidence>
<feature type="domain" description="Large ribosomal subunit protein uL2 RNA-binding" evidence="10">
    <location>
        <begin position="58"/>
        <end position="127"/>
    </location>
</feature>
<name>A0A0E3JKM8_ANEPI</name>
<proteinExistence type="inferred from homology"/>
<geneLocation type="mitochondrion" evidence="11"/>
<dbReference type="InterPro" id="IPR008991">
    <property type="entry name" value="Translation_prot_SH3-like_sf"/>
</dbReference>
<evidence type="ECO:0000256" key="8">
    <source>
        <dbReference type="SAM" id="MobiDB-lite"/>
    </source>
</evidence>
<dbReference type="Gene3D" id="2.30.30.30">
    <property type="match status" value="1"/>
</dbReference>
<evidence type="ECO:0000256" key="6">
    <source>
        <dbReference type="ARBA" id="ARBA00069872"/>
    </source>
</evidence>
<keyword evidence="4 11" id="KW-0496">Mitochondrion</keyword>
<dbReference type="InterPro" id="IPR005880">
    <property type="entry name" value="Ribosomal_uL2_bac/org-type"/>
</dbReference>
<evidence type="ECO:0000256" key="5">
    <source>
        <dbReference type="ARBA" id="ARBA00023274"/>
    </source>
</evidence>
<evidence type="ECO:0000259" key="9">
    <source>
        <dbReference type="SMART" id="SM01382"/>
    </source>
</evidence>
<dbReference type="PROSITE" id="PS00467">
    <property type="entry name" value="RIBOSOMAL_L2"/>
    <property type="match status" value="1"/>
</dbReference>
<dbReference type="InterPro" id="IPR022671">
    <property type="entry name" value="Ribosomal_uL2_CS"/>
</dbReference>
<dbReference type="GO" id="GO:0016740">
    <property type="term" value="F:transferase activity"/>
    <property type="evidence" value="ECO:0007669"/>
    <property type="project" value="InterPro"/>
</dbReference>
<evidence type="ECO:0000256" key="2">
    <source>
        <dbReference type="ARBA" id="ARBA00005636"/>
    </source>
</evidence>
<evidence type="ECO:0000256" key="3">
    <source>
        <dbReference type="ARBA" id="ARBA00022980"/>
    </source>
</evidence>
<gene>
    <name evidence="11" type="primary">rpl2</name>
    <name evidence="11" type="ORF">PlpuMp24</name>
</gene>
<dbReference type="GO" id="GO:0003735">
    <property type="term" value="F:structural constituent of ribosome"/>
    <property type="evidence" value="ECO:0007669"/>
    <property type="project" value="InterPro"/>
</dbReference>
<dbReference type="SMART" id="SM01382">
    <property type="entry name" value="Ribosomal_L2_C"/>
    <property type="match status" value="1"/>
</dbReference>
<dbReference type="Gene3D" id="2.40.50.140">
    <property type="entry name" value="Nucleic acid-binding proteins"/>
    <property type="match status" value="1"/>
</dbReference>
<comment type="subcellular location">
    <subcellularLocation>
        <location evidence="1">Mitochondrion</location>
    </subcellularLocation>
</comment>
<dbReference type="GO" id="GO:0003723">
    <property type="term" value="F:RNA binding"/>
    <property type="evidence" value="ECO:0007669"/>
    <property type="project" value="InterPro"/>
</dbReference>
<dbReference type="AlphaFoldDB" id="A0A0E3JKM8"/>
<dbReference type="GO" id="GO:0005762">
    <property type="term" value="C:mitochondrial large ribosomal subunit"/>
    <property type="evidence" value="ECO:0007669"/>
    <property type="project" value="TreeGrafter"/>
</dbReference>
<evidence type="ECO:0000256" key="7">
    <source>
        <dbReference type="ARBA" id="ARBA00078513"/>
    </source>
</evidence>
<evidence type="ECO:0000256" key="1">
    <source>
        <dbReference type="ARBA" id="ARBA00004173"/>
    </source>
</evidence>
<organism evidence="11">
    <name type="scientific">Aneura pinguis</name>
    <name type="common">Greasewort</name>
    <name type="synonym">Riccardia pinguis</name>
    <dbReference type="NCBI Taxonomy" id="39026"/>
    <lineage>
        <taxon>Eukaryota</taxon>
        <taxon>Viridiplantae</taxon>
        <taxon>Streptophyta</taxon>
        <taxon>Embryophyta</taxon>
        <taxon>Marchantiophyta</taxon>
        <taxon>Jungermanniopsida</taxon>
        <taxon>Metzgeriidae</taxon>
        <taxon>Metzgeriales</taxon>
        <taxon>Aneuraceae</taxon>
        <taxon>Aneura</taxon>
    </lineage>
</organism>
<evidence type="ECO:0000313" key="11">
    <source>
        <dbReference type="EMBL" id="AKA63299.1"/>
    </source>
</evidence>
<evidence type="ECO:0000256" key="4">
    <source>
        <dbReference type="ARBA" id="ARBA00023128"/>
    </source>
</evidence>
<dbReference type="PANTHER" id="PTHR13691">
    <property type="entry name" value="RIBOSOMAL PROTEIN L2"/>
    <property type="match status" value="1"/>
</dbReference>
<dbReference type="NCBIfam" id="TIGR01171">
    <property type="entry name" value="rplB_bact"/>
    <property type="match status" value="1"/>
</dbReference>
<dbReference type="InterPro" id="IPR002171">
    <property type="entry name" value="Ribosomal_uL2"/>
</dbReference>
<dbReference type="InterPro" id="IPR014722">
    <property type="entry name" value="Rib_uL2_dom2"/>
</dbReference>
<dbReference type="GeneID" id="24143128"/>
<dbReference type="Gene3D" id="4.10.950.10">
    <property type="entry name" value="Ribosomal protein L2, domain 3"/>
    <property type="match status" value="1"/>
</dbReference>
<dbReference type="InterPro" id="IPR022669">
    <property type="entry name" value="Ribosomal_uL2_C"/>
</dbReference>
<comment type="similarity">
    <text evidence="2">Belongs to the universal ribosomal protein uL2 family.</text>
</comment>
<dbReference type="FunFam" id="2.40.50.140:FF:000254">
    <property type="entry name" value="Ribosomal protein L2 mitochondrion"/>
    <property type="match status" value="1"/>
</dbReference>
<dbReference type="SUPFAM" id="SSF50249">
    <property type="entry name" value="Nucleic acid-binding proteins"/>
    <property type="match status" value="1"/>
</dbReference>
<dbReference type="FunFam" id="4.10.950.10:FF:000001">
    <property type="entry name" value="50S ribosomal protein L2"/>
    <property type="match status" value="1"/>
</dbReference>
<dbReference type="SUPFAM" id="SSF50104">
    <property type="entry name" value="Translation proteins SH3-like domain"/>
    <property type="match status" value="1"/>
</dbReference>
<feature type="domain" description="Large ribosomal subunit protein uL2 C-terminal" evidence="9">
    <location>
        <begin position="417"/>
        <end position="547"/>
    </location>
</feature>
<accession>A0A0E3JKM8</accession>
<dbReference type="GO" id="GO:0032543">
    <property type="term" value="P:mitochondrial translation"/>
    <property type="evidence" value="ECO:0007669"/>
    <property type="project" value="TreeGrafter"/>
</dbReference>
<protein>
    <recommendedName>
        <fullName evidence="6">Large ribosomal subunit protein uL2m</fullName>
    </recommendedName>
    <alternativeName>
        <fullName evidence="7">60S ribosomal protein L2, mitochondrial</fullName>
    </alternativeName>
</protein>
<dbReference type="FunFam" id="2.30.30.30:FF:000001">
    <property type="entry name" value="50S ribosomal protein L2"/>
    <property type="match status" value="1"/>
</dbReference>
<feature type="region of interest" description="Disordered" evidence="8">
    <location>
        <begin position="519"/>
        <end position="561"/>
    </location>
</feature>
<keyword evidence="3 11" id="KW-0689">Ribosomal protein</keyword>
<sequence length="561" mass="62713">MIDDTDSRREVYLRYIRFFGVVDASNETKKGRYTTRNSCWKGKALKRLTFHLKRSSAGRNSSGRITVFHRGGGSKRLQRKIDFKRSTSSMGIVERIEYDPNRSSWIALVRWIEGVLRPPHPPAFYRANSRREKNMFFFGLLFSFSSLPRRARGMKYEKTRPGGCGQVLESSWVLRARGGDLRAKEVALRPLGSFLGLPGVAVAGAKPAFFAFRMKGPSLTGRERLSALREENTFSRSEGQRWRTHSGATKIKRSLVLPWSQGPRAGGNGLTISAHDTEKKDRRPGMAGRFSHTILGRRRRDPRERHVVLGPSFYKPEHAPRALHAVGPPSGSGRVLRTPEPFTYILASEKLEAGKTVMNFHRSKPSTPLNYHQPSQKANEAAGLLRVETAAPRDSQAWLHGDYASSENKYILDSYYQMVGNCIPLAKIPIGTWVHNIERNPGQGAKLTRAAGTFAQIIKKVENTPQCIVRLPSGVDKLIDSRCRATIGIVSNPNHGRHKLNKAGRSRWLGRRPIVRGVAMNPVDHPHGGGEGRTKGGRPSVSPWGKPTKGGFKTVVRKRRN</sequence>
<dbReference type="InterPro" id="IPR014726">
    <property type="entry name" value="Ribosomal_uL2_dom3"/>
</dbReference>
<dbReference type="Pfam" id="PF00181">
    <property type="entry name" value="Ribosomal_L2_N"/>
    <property type="match status" value="1"/>
</dbReference>
<dbReference type="InterPro" id="IPR012340">
    <property type="entry name" value="NA-bd_OB-fold"/>
</dbReference>
<reference evidence="11" key="1">
    <citation type="submission" date="2015-01" db="EMBL/GenBank/DDBJ databases">
        <title>The complete mitochondrial genome of Aneura pinguis.</title>
        <authorList>
            <person name="Sawicki J."/>
        </authorList>
    </citation>
    <scope>NUCLEOTIDE SEQUENCE</scope>
</reference>
<dbReference type="RefSeq" id="YP_009132631.1">
    <property type="nucleotide sequence ID" value="NC_026901.1"/>
</dbReference>